<dbReference type="PROSITE" id="PS00149">
    <property type="entry name" value="SULFATASE_2"/>
    <property type="match status" value="1"/>
</dbReference>
<evidence type="ECO:0000256" key="5">
    <source>
        <dbReference type="ARBA" id="ARBA00022801"/>
    </source>
</evidence>
<evidence type="ECO:0000256" key="1">
    <source>
        <dbReference type="ARBA" id="ARBA00001913"/>
    </source>
</evidence>
<dbReference type="PANTHER" id="PTHR45953">
    <property type="entry name" value="IDURONATE 2-SULFATASE"/>
    <property type="match status" value="1"/>
</dbReference>
<keyword evidence="6" id="KW-0106">Calcium</keyword>
<dbReference type="InterPro" id="IPR000917">
    <property type="entry name" value="Sulfatase_N"/>
</dbReference>
<sequence>MKLPHVVWAAMLVACCCACAAKKDAVSARSKEHPNVLFIAVDDLNTLSGVLGGYADAKTPNLDRLAARGVTFSNAHCQAPLCGPSRASIMTGLRPSTTGIYGMIPDEKIRSENPATKEILFLPEYFSTHGYRTMGIGKLFHTHAPKGVLDESGGREKGFGPLPPERFVWDGFGTSDRKRYGRTSTDWGPFPAADSLMPDHRSVDWVIDRLERDYDSPFFMALGLLRVHVPLYVPQKWFDLYPLEDISTPVYHEGDLNDVPPVAMKINDLPMMPTTEWAIRSGEWPKIIQAYLACISFVDNEIGRVLDALDRSGHADDTVIVLWSDHGYRLGEKGTFAKHALWEPATRVPMMFAAPDLPRGKVIDDPAELLSVYPTLLELCGLPQYSKNEGESLVPVMKGERSSAHAVAITTHGMNNHAVRTERFRYIRYEDGAEELYDHTTDPDELINLAGQPQYAGEIEKIKAYLPRTNALWDANSSYTFQPYFVEQKARTSSPERNSNPMQVSGQLTNYDLAKITSLREQIRNNRLHQELYRRTIRDADKLMKAPLSSVMQKTVMPPSGDMHDYISLAPYWWPDPNKPDGLPWIRKDGEVNPLTKDGNTDNQAKSRTWRTIGKLALVAWLSGDEKYGKRAVEQINTWFLDPDTKMNPNLNFGQGIPGRNDGRCFGIIETTAIQDIVDALELLELGKMLPERTKKGMHTWLNDFVGWLQTSKLGVEEGTRPNNHATWYDVQVVCLLRYLGREEEAREVLKSGKSRLIDVQIEADGSQPHELARTKSISYSTMNLRGMTRLAWHGRHLGVDLWNYQNPAGGSIRAAYDYLKPYAFDGKKWEYQQLGDKEHHLKSLRNLFYRTGGMMNVEAYCRLRAENEDPPDKLEDVLFACPDA</sequence>
<dbReference type="InterPro" id="IPR024607">
    <property type="entry name" value="Sulfatase_CS"/>
</dbReference>
<gene>
    <name evidence="11" type="ORF">FUA23_06910</name>
</gene>
<dbReference type="AlphaFoldDB" id="A0A5C7FK07"/>
<dbReference type="PROSITE" id="PS00523">
    <property type="entry name" value="SULFATASE_1"/>
    <property type="match status" value="1"/>
</dbReference>
<dbReference type="Gene3D" id="3.40.720.10">
    <property type="entry name" value="Alkaline Phosphatase, subunit A"/>
    <property type="match status" value="1"/>
</dbReference>
<evidence type="ECO:0000256" key="3">
    <source>
        <dbReference type="ARBA" id="ARBA00022723"/>
    </source>
</evidence>
<dbReference type="Gene3D" id="1.50.10.100">
    <property type="entry name" value="Chondroitin AC/alginate lyase"/>
    <property type="match status" value="1"/>
</dbReference>
<evidence type="ECO:0000256" key="7">
    <source>
        <dbReference type="ARBA" id="ARBA00023239"/>
    </source>
</evidence>
<keyword evidence="7" id="KW-0456">Lyase</keyword>
<feature type="signal peptide" evidence="8">
    <location>
        <begin position="1"/>
        <end position="20"/>
    </location>
</feature>
<dbReference type="GO" id="GO:0042597">
    <property type="term" value="C:periplasmic space"/>
    <property type="evidence" value="ECO:0007669"/>
    <property type="project" value="InterPro"/>
</dbReference>
<dbReference type="GO" id="GO:0016829">
    <property type="term" value="F:lyase activity"/>
    <property type="evidence" value="ECO:0007669"/>
    <property type="project" value="UniProtKB-KW"/>
</dbReference>
<dbReference type="SUPFAM" id="SSF48230">
    <property type="entry name" value="Chondroitin AC/alginate lyase"/>
    <property type="match status" value="1"/>
</dbReference>
<dbReference type="CDD" id="cd16030">
    <property type="entry name" value="iduronate-2-sulfatase"/>
    <property type="match status" value="1"/>
</dbReference>
<dbReference type="PROSITE" id="PS51257">
    <property type="entry name" value="PROKAR_LIPOPROTEIN"/>
    <property type="match status" value="1"/>
</dbReference>
<dbReference type="InterPro" id="IPR008929">
    <property type="entry name" value="Chondroitin_lyas"/>
</dbReference>
<dbReference type="Proteomes" id="UP000321907">
    <property type="component" value="Unassembled WGS sequence"/>
</dbReference>
<proteinExistence type="inferred from homology"/>
<keyword evidence="5 11" id="KW-0378">Hydrolase</keyword>
<evidence type="ECO:0000313" key="12">
    <source>
        <dbReference type="Proteomes" id="UP000321907"/>
    </source>
</evidence>
<feature type="domain" description="Sulfatase N-terminal" evidence="9">
    <location>
        <begin position="34"/>
        <end position="381"/>
    </location>
</feature>
<reference evidence="11 12" key="1">
    <citation type="submission" date="2019-08" db="EMBL/GenBank/DDBJ databases">
        <title>Lewinella sp. strain SSH13 Genome sequencing and assembly.</title>
        <authorList>
            <person name="Kim I."/>
        </authorList>
    </citation>
    <scope>NUCLEOTIDE SEQUENCE [LARGE SCALE GENOMIC DNA]</scope>
    <source>
        <strain evidence="11 12">SSH13</strain>
    </source>
</reference>
<dbReference type="RefSeq" id="WP_147930000.1">
    <property type="nucleotide sequence ID" value="NZ_VOXD01000008.1"/>
</dbReference>
<evidence type="ECO:0000256" key="4">
    <source>
        <dbReference type="ARBA" id="ARBA00022729"/>
    </source>
</evidence>
<dbReference type="InterPro" id="IPR017850">
    <property type="entry name" value="Alkaline_phosphatase_core_sf"/>
</dbReference>
<evidence type="ECO:0000313" key="11">
    <source>
        <dbReference type="EMBL" id="TXF90243.1"/>
    </source>
</evidence>
<dbReference type="EMBL" id="VOXD01000008">
    <property type="protein sequence ID" value="TXF90243.1"/>
    <property type="molecule type" value="Genomic_DNA"/>
</dbReference>
<keyword evidence="11" id="KW-0808">Transferase</keyword>
<dbReference type="InterPro" id="IPR008397">
    <property type="entry name" value="Alginate_lyase_dom"/>
</dbReference>
<evidence type="ECO:0000256" key="6">
    <source>
        <dbReference type="ARBA" id="ARBA00022837"/>
    </source>
</evidence>
<dbReference type="OrthoDB" id="9763552at2"/>
<evidence type="ECO:0000259" key="9">
    <source>
        <dbReference type="Pfam" id="PF00884"/>
    </source>
</evidence>
<dbReference type="GO" id="GO:0005737">
    <property type="term" value="C:cytoplasm"/>
    <property type="evidence" value="ECO:0007669"/>
    <property type="project" value="TreeGrafter"/>
</dbReference>
<accession>A0A5C7FK07</accession>
<dbReference type="GO" id="GO:0004423">
    <property type="term" value="F:iduronate-2-sulfatase activity"/>
    <property type="evidence" value="ECO:0007669"/>
    <property type="project" value="InterPro"/>
</dbReference>
<dbReference type="SUPFAM" id="SSF53649">
    <property type="entry name" value="Alkaline phosphatase-like"/>
    <property type="match status" value="1"/>
</dbReference>
<organism evidence="11 12">
    <name type="scientific">Neolewinella aurantiaca</name>
    <dbReference type="NCBI Taxonomy" id="2602767"/>
    <lineage>
        <taxon>Bacteria</taxon>
        <taxon>Pseudomonadati</taxon>
        <taxon>Bacteroidota</taxon>
        <taxon>Saprospiria</taxon>
        <taxon>Saprospirales</taxon>
        <taxon>Lewinellaceae</taxon>
        <taxon>Neolewinella</taxon>
    </lineage>
</organism>
<dbReference type="GO" id="GO:0046872">
    <property type="term" value="F:metal ion binding"/>
    <property type="evidence" value="ECO:0007669"/>
    <property type="project" value="UniProtKB-KW"/>
</dbReference>
<dbReference type="GO" id="GO:0016740">
    <property type="term" value="F:transferase activity"/>
    <property type="evidence" value="ECO:0007669"/>
    <property type="project" value="UniProtKB-KW"/>
</dbReference>
<name>A0A5C7FK07_9BACT</name>
<evidence type="ECO:0000256" key="8">
    <source>
        <dbReference type="SAM" id="SignalP"/>
    </source>
</evidence>
<dbReference type="InterPro" id="IPR035874">
    <property type="entry name" value="IDS"/>
</dbReference>
<protein>
    <submittedName>
        <fullName evidence="11">Sulfatase-like hydrolase/transferase</fullName>
    </submittedName>
</protein>
<dbReference type="Pfam" id="PF05426">
    <property type="entry name" value="Alginate_lyase"/>
    <property type="match status" value="1"/>
</dbReference>
<comment type="caution">
    <text evidence="11">The sequence shown here is derived from an EMBL/GenBank/DDBJ whole genome shotgun (WGS) entry which is preliminary data.</text>
</comment>
<feature type="chain" id="PRO_5023111715" evidence="8">
    <location>
        <begin position="21"/>
        <end position="885"/>
    </location>
</feature>
<evidence type="ECO:0000259" key="10">
    <source>
        <dbReference type="Pfam" id="PF05426"/>
    </source>
</evidence>
<dbReference type="Pfam" id="PF00884">
    <property type="entry name" value="Sulfatase"/>
    <property type="match status" value="1"/>
</dbReference>
<keyword evidence="12" id="KW-1185">Reference proteome</keyword>
<comment type="cofactor">
    <cofactor evidence="1">
        <name>Ca(2+)</name>
        <dbReference type="ChEBI" id="CHEBI:29108"/>
    </cofactor>
</comment>
<evidence type="ECO:0000256" key="2">
    <source>
        <dbReference type="ARBA" id="ARBA00008779"/>
    </source>
</evidence>
<comment type="similarity">
    <text evidence="2">Belongs to the sulfatase family.</text>
</comment>
<dbReference type="PANTHER" id="PTHR45953:SF1">
    <property type="entry name" value="IDURONATE 2-SULFATASE"/>
    <property type="match status" value="1"/>
</dbReference>
<keyword evidence="4 8" id="KW-0732">Signal</keyword>
<feature type="domain" description="Alginate lyase" evidence="10">
    <location>
        <begin position="550"/>
        <end position="830"/>
    </location>
</feature>
<keyword evidence="3" id="KW-0479">Metal-binding</keyword>